<proteinExistence type="predicted"/>
<evidence type="ECO:0000256" key="1">
    <source>
        <dbReference type="ARBA" id="ARBA00022679"/>
    </source>
</evidence>
<keyword evidence="5" id="KW-1185">Reference proteome</keyword>
<dbReference type="AlphaFoldDB" id="A0A0D0IQB5"/>
<name>A0A0D0IQB5_9MICO</name>
<dbReference type="InterPro" id="IPR000182">
    <property type="entry name" value="GNAT_dom"/>
</dbReference>
<evidence type="ECO:0000256" key="2">
    <source>
        <dbReference type="ARBA" id="ARBA00023315"/>
    </source>
</evidence>
<dbReference type="Pfam" id="PF00583">
    <property type="entry name" value="Acetyltransf_1"/>
    <property type="match status" value="1"/>
</dbReference>
<reference evidence="4 5" key="1">
    <citation type="submission" date="2015-01" db="EMBL/GenBank/DDBJ databases">
        <title>Draft genome sequence of Leucobacter komagatae strain VKM ST2845.</title>
        <authorList>
            <person name="Karlyshev A.V."/>
            <person name="Kudryashova E.B."/>
        </authorList>
    </citation>
    <scope>NUCLEOTIDE SEQUENCE [LARGE SCALE GENOMIC DNA]</scope>
    <source>
        <strain evidence="4 5">VKM ST2845</strain>
    </source>
</reference>
<dbReference type="PROSITE" id="PS51186">
    <property type="entry name" value="GNAT"/>
    <property type="match status" value="1"/>
</dbReference>
<sequence>MQIEVAARFDPAVHGEIERAADELFRQYFGRLPWDEGAAEAAAVAEHGLRERLLEARAGSVVVGFARLLEAGDTLHLEQLSVLPSHARQGVGGALLSAVLTEASGSGFRAVTLRTFADVPWNAPFYAGRGFRVVREAPSAFHEGLVRTERALGLLQHGERVHMLADISVSRE</sequence>
<dbReference type="GO" id="GO:0016747">
    <property type="term" value="F:acyltransferase activity, transferring groups other than amino-acyl groups"/>
    <property type="evidence" value="ECO:0007669"/>
    <property type="project" value="InterPro"/>
</dbReference>
<comment type="caution">
    <text evidence="4">The sequence shown here is derived from an EMBL/GenBank/DDBJ whole genome shotgun (WGS) entry which is preliminary data.</text>
</comment>
<dbReference type="Gene3D" id="3.40.630.30">
    <property type="match status" value="1"/>
</dbReference>
<evidence type="ECO:0000259" key="3">
    <source>
        <dbReference type="PROSITE" id="PS51186"/>
    </source>
</evidence>
<gene>
    <name evidence="4" type="ORF">SD72_04655</name>
</gene>
<dbReference type="EMBL" id="JXSQ01000004">
    <property type="protein sequence ID" value="KIP53222.1"/>
    <property type="molecule type" value="Genomic_DNA"/>
</dbReference>
<dbReference type="SUPFAM" id="SSF55729">
    <property type="entry name" value="Acyl-CoA N-acyltransferases (Nat)"/>
    <property type="match status" value="1"/>
</dbReference>
<dbReference type="PANTHER" id="PTHR43877">
    <property type="entry name" value="AMINOALKYLPHOSPHONATE N-ACETYLTRANSFERASE-RELATED-RELATED"/>
    <property type="match status" value="1"/>
</dbReference>
<keyword evidence="2" id="KW-0012">Acyltransferase</keyword>
<evidence type="ECO:0000313" key="5">
    <source>
        <dbReference type="Proteomes" id="UP000032120"/>
    </source>
</evidence>
<evidence type="ECO:0000313" key="4">
    <source>
        <dbReference type="EMBL" id="KIP53222.1"/>
    </source>
</evidence>
<organism evidence="4 5">
    <name type="scientific">Leucobacter komagatae</name>
    <dbReference type="NCBI Taxonomy" id="55969"/>
    <lineage>
        <taxon>Bacteria</taxon>
        <taxon>Bacillati</taxon>
        <taxon>Actinomycetota</taxon>
        <taxon>Actinomycetes</taxon>
        <taxon>Micrococcales</taxon>
        <taxon>Microbacteriaceae</taxon>
        <taxon>Leucobacter</taxon>
    </lineage>
</organism>
<protein>
    <recommendedName>
        <fullName evidence="3">N-acetyltransferase domain-containing protein</fullName>
    </recommendedName>
</protein>
<keyword evidence="1" id="KW-0808">Transferase</keyword>
<accession>A0A0D0IQB5</accession>
<dbReference type="Proteomes" id="UP000032120">
    <property type="component" value="Unassembled WGS sequence"/>
</dbReference>
<dbReference type="InterPro" id="IPR016181">
    <property type="entry name" value="Acyl_CoA_acyltransferase"/>
</dbReference>
<dbReference type="CDD" id="cd04301">
    <property type="entry name" value="NAT_SF"/>
    <property type="match status" value="1"/>
</dbReference>
<dbReference type="InterPro" id="IPR050832">
    <property type="entry name" value="Bact_Acetyltransf"/>
</dbReference>
<feature type="domain" description="N-acetyltransferase" evidence="3">
    <location>
        <begin position="11"/>
        <end position="153"/>
    </location>
</feature>